<reference evidence="10 11" key="1">
    <citation type="journal article" date="2016" name="Nat. Commun.">
        <title>Thousands of microbial genomes shed light on interconnected biogeochemical processes in an aquifer system.</title>
        <authorList>
            <person name="Anantharaman K."/>
            <person name="Brown C.T."/>
            <person name="Hug L.A."/>
            <person name="Sharon I."/>
            <person name="Castelle C.J."/>
            <person name="Probst A.J."/>
            <person name="Thomas B.C."/>
            <person name="Singh A."/>
            <person name="Wilkins M.J."/>
            <person name="Karaoz U."/>
            <person name="Brodie E.L."/>
            <person name="Williams K.H."/>
            <person name="Hubbard S.S."/>
            <person name="Banfield J.F."/>
        </authorList>
    </citation>
    <scope>NUCLEOTIDE SEQUENCE [LARGE SCALE GENOMIC DNA]</scope>
</reference>
<dbReference type="InterPro" id="IPR042211">
    <property type="entry name" value="CRISPR-assoc_Cas1_N"/>
</dbReference>
<evidence type="ECO:0000256" key="7">
    <source>
        <dbReference type="ARBA" id="ARBA00023125"/>
    </source>
</evidence>
<keyword evidence="2" id="KW-0479">Metal-binding</keyword>
<evidence type="ECO:0000256" key="8">
    <source>
        <dbReference type="ARBA" id="ARBA00023211"/>
    </source>
</evidence>
<dbReference type="InterPro" id="IPR050646">
    <property type="entry name" value="Cas1"/>
</dbReference>
<dbReference type="Gene3D" id="3.100.10.20">
    <property type="entry name" value="CRISPR-associated endonuclease Cas1, N-terminal domain"/>
    <property type="match status" value="1"/>
</dbReference>
<protein>
    <recommendedName>
        <fullName evidence="12">CRISPR-associated endonuclease Cas1</fullName>
    </recommendedName>
</protein>
<comment type="caution">
    <text evidence="10">The sequence shown here is derived from an EMBL/GenBank/DDBJ whole genome shotgun (WGS) entry which is preliminary data.</text>
</comment>
<dbReference type="GO" id="GO:0004520">
    <property type="term" value="F:DNA endonuclease activity"/>
    <property type="evidence" value="ECO:0007669"/>
    <property type="project" value="InterPro"/>
</dbReference>
<evidence type="ECO:0000256" key="9">
    <source>
        <dbReference type="ARBA" id="ARBA00038592"/>
    </source>
</evidence>
<dbReference type="GO" id="GO:0046872">
    <property type="term" value="F:metal ion binding"/>
    <property type="evidence" value="ECO:0007669"/>
    <property type="project" value="UniProtKB-KW"/>
</dbReference>
<evidence type="ECO:0000313" key="11">
    <source>
        <dbReference type="Proteomes" id="UP000178092"/>
    </source>
</evidence>
<keyword evidence="6" id="KW-0051">Antiviral defense</keyword>
<dbReference type="InterPro" id="IPR042206">
    <property type="entry name" value="CRISPR-assoc_Cas1_C"/>
</dbReference>
<accession>A0A1G2R725</accession>
<dbReference type="GO" id="GO:0003677">
    <property type="term" value="F:DNA binding"/>
    <property type="evidence" value="ECO:0007669"/>
    <property type="project" value="UniProtKB-KW"/>
</dbReference>
<dbReference type="EMBL" id="MHTV01000001">
    <property type="protein sequence ID" value="OHA67891.1"/>
    <property type="molecule type" value="Genomic_DNA"/>
</dbReference>
<evidence type="ECO:0008006" key="12">
    <source>
        <dbReference type="Google" id="ProtNLM"/>
    </source>
</evidence>
<keyword evidence="7" id="KW-0238">DNA-binding</keyword>
<proteinExistence type="predicted"/>
<evidence type="ECO:0000256" key="3">
    <source>
        <dbReference type="ARBA" id="ARBA00022759"/>
    </source>
</evidence>
<evidence type="ECO:0000256" key="4">
    <source>
        <dbReference type="ARBA" id="ARBA00022801"/>
    </source>
</evidence>
<evidence type="ECO:0000256" key="5">
    <source>
        <dbReference type="ARBA" id="ARBA00022842"/>
    </source>
</evidence>
<dbReference type="InterPro" id="IPR002729">
    <property type="entry name" value="CRISPR-assoc_Cas1"/>
</dbReference>
<dbReference type="GO" id="GO:0043571">
    <property type="term" value="P:maintenance of CRISPR repeat elements"/>
    <property type="evidence" value="ECO:0007669"/>
    <property type="project" value="InterPro"/>
</dbReference>
<dbReference type="CDD" id="cd09634">
    <property type="entry name" value="Cas1_I-II-III"/>
    <property type="match status" value="1"/>
</dbReference>
<evidence type="ECO:0000313" key="10">
    <source>
        <dbReference type="EMBL" id="OHA67891.1"/>
    </source>
</evidence>
<dbReference type="PANTHER" id="PTHR34353:SF2">
    <property type="entry name" value="CRISPR-ASSOCIATED ENDONUCLEASE CAS1 1"/>
    <property type="match status" value="1"/>
</dbReference>
<name>A0A1G2R725_9BACT</name>
<keyword evidence="1" id="KW-0540">Nuclease</keyword>
<dbReference type="Gene3D" id="1.20.120.920">
    <property type="entry name" value="CRISPR-associated endonuclease Cas1, C-terminal domain"/>
    <property type="match status" value="1"/>
</dbReference>
<keyword evidence="4" id="KW-0378">Hydrolase</keyword>
<dbReference type="InterPro" id="IPR027617">
    <property type="entry name" value="Cas1_PREFRAN"/>
</dbReference>
<keyword evidence="3" id="KW-0255">Endonuclease</keyword>
<dbReference type="GO" id="GO:0051607">
    <property type="term" value="P:defense response to virus"/>
    <property type="evidence" value="ECO:0007669"/>
    <property type="project" value="UniProtKB-KW"/>
</dbReference>
<keyword evidence="8" id="KW-0464">Manganese</keyword>
<keyword evidence="5" id="KW-0460">Magnesium</keyword>
<dbReference type="Proteomes" id="UP000178092">
    <property type="component" value="Unassembled WGS sequence"/>
</dbReference>
<sequence>MISLPDFKEKQIVFVRAEWGEKSTLRFLNDHIVFLKDGKVINRTSCHKAFAVFVMGDIAVTTKLIQRAAELGVSFFFLKPNFEVYASFRSQADGNWLLRMKQYGMSGDKELWIAKNIVKAKVINQMELLGSIGTLYSKQEKQEILQKIESAKDNQSLLGLEGNFSKSFFQQYFAEICWRRRAPRTKEDIQNFLLDMGYTFLFNFVDSLLRLHGFDTFKGCYHKLFFSRRSLACDLTEPFRCIIEHQLVKSYNLKQIVHPDFIFSKGKYSLPFQNNQKYAQIFLQALMDNKEDIFSFVQGFYRFIMDEKNEFPEYRIKLKKKFDVK</sequence>
<gene>
    <name evidence="10" type="ORF">A3C04_04415</name>
</gene>
<evidence type="ECO:0000256" key="6">
    <source>
        <dbReference type="ARBA" id="ARBA00023118"/>
    </source>
</evidence>
<organism evidence="10 11">
    <name type="scientific">Candidatus Wildermuthbacteria bacterium RIFCSPHIGHO2_02_FULL_45_25</name>
    <dbReference type="NCBI Taxonomy" id="1802450"/>
    <lineage>
        <taxon>Bacteria</taxon>
        <taxon>Candidatus Wildermuthiibacteriota</taxon>
    </lineage>
</organism>
<dbReference type="PANTHER" id="PTHR34353">
    <property type="entry name" value="CRISPR-ASSOCIATED ENDONUCLEASE CAS1 1"/>
    <property type="match status" value="1"/>
</dbReference>
<dbReference type="NCBIfam" id="TIGR00287">
    <property type="entry name" value="cas1"/>
    <property type="match status" value="1"/>
</dbReference>
<evidence type="ECO:0000256" key="2">
    <source>
        <dbReference type="ARBA" id="ARBA00022723"/>
    </source>
</evidence>
<dbReference type="NCBIfam" id="TIGR04329">
    <property type="entry name" value="cas1_PREFRAN"/>
    <property type="match status" value="1"/>
</dbReference>
<dbReference type="GO" id="GO:0016787">
    <property type="term" value="F:hydrolase activity"/>
    <property type="evidence" value="ECO:0007669"/>
    <property type="project" value="UniProtKB-KW"/>
</dbReference>
<dbReference type="AlphaFoldDB" id="A0A1G2R725"/>
<dbReference type="Pfam" id="PF01867">
    <property type="entry name" value="Cas_Cas1"/>
    <property type="match status" value="1"/>
</dbReference>
<evidence type="ECO:0000256" key="1">
    <source>
        <dbReference type="ARBA" id="ARBA00022722"/>
    </source>
</evidence>
<comment type="subunit">
    <text evidence="9">Homodimer, forms a heterotetramer with a Cas2 homodimer.</text>
</comment>